<dbReference type="Proteomes" id="UP000309997">
    <property type="component" value="Unassembled WGS sequence"/>
</dbReference>
<reference evidence="1 2" key="1">
    <citation type="journal article" date="2024" name="Plant Biotechnol. J.">
        <title>Genome and CRISPR/Cas9 system of a widespread forest tree (Populus alba) in the world.</title>
        <authorList>
            <person name="Liu Y.J."/>
            <person name="Jiang P.F."/>
            <person name="Han X.M."/>
            <person name="Li X.Y."/>
            <person name="Wang H.M."/>
            <person name="Wang Y.J."/>
            <person name="Wang X.X."/>
            <person name="Zeng Q.Y."/>
        </authorList>
    </citation>
    <scope>NUCLEOTIDE SEQUENCE [LARGE SCALE GENOMIC DNA]</scope>
    <source>
        <strain evidence="2">cv. PAL-ZL1</strain>
    </source>
</reference>
<dbReference type="EMBL" id="RCHU02000004">
    <property type="protein sequence ID" value="KAL3596895.1"/>
    <property type="molecule type" value="Genomic_DNA"/>
</dbReference>
<feature type="non-terminal residue" evidence="1">
    <location>
        <position position="52"/>
    </location>
</feature>
<sequence>MKRPLLLVHVFVLLQSWPSLPAFAILISHSRCAYAVLGILDVTAFQEKLADL</sequence>
<evidence type="ECO:0000313" key="1">
    <source>
        <dbReference type="EMBL" id="KAL3596895.1"/>
    </source>
</evidence>
<accession>A0ACC4CH95</accession>
<comment type="caution">
    <text evidence="1">The sequence shown here is derived from an EMBL/GenBank/DDBJ whole genome shotgun (WGS) entry which is preliminary data.</text>
</comment>
<organism evidence="1 2">
    <name type="scientific">Populus alba</name>
    <name type="common">White poplar</name>
    <dbReference type="NCBI Taxonomy" id="43335"/>
    <lineage>
        <taxon>Eukaryota</taxon>
        <taxon>Viridiplantae</taxon>
        <taxon>Streptophyta</taxon>
        <taxon>Embryophyta</taxon>
        <taxon>Tracheophyta</taxon>
        <taxon>Spermatophyta</taxon>
        <taxon>Magnoliopsida</taxon>
        <taxon>eudicotyledons</taxon>
        <taxon>Gunneridae</taxon>
        <taxon>Pentapetalae</taxon>
        <taxon>rosids</taxon>
        <taxon>fabids</taxon>
        <taxon>Malpighiales</taxon>
        <taxon>Salicaceae</taxon>
        <taxon>Saliceae</taxon>
        <taxon>Populus</taxon>
    </lineage>
</organism>
<gene>
    <name evidence="1" type="ORF">D5086_008532</name>
</gene>
<protein>
    <submittedName>
        <fullName evidence="1">Uncharacterized protein</fullName>
    </submittedName>
</protein>
<name>A0ACC4CH95_POPAL</name>
<evidence type="ECO:0000313" key="2">
    <source>
        <dbReference type="Proteomes" id="UP000309997"/>
    </source>
</evidence>
<proteinExistence type="predicted"/>
<keyword evidence="2" id="KW-1185">Reference proteome</keyword>